<keyword evidence="1" id="KW-0067">ATP-binding</keyword>
<dbReference type="Proteomes" id="UP000823736">
    <property type="component" value="Unassembled WGS sequence"/>
</dbReference>
<dbReference type="RefSeq" id="WP_209492497.1">
    <property type="nucleotide sequence ID" value="NZ_JAGGLC010000006.1"/>
</dbReference>
<feature type="domain" description="ATP-grasp" evidence="2">
    <location>
        <begin position="133"/>
        <end position="323"/>
    </location>
</feature>
<reference evidence="3" key="1">
    <citation type="submission" date="2021-03" db="EMBL/GenBank/DDBJ databases">
        <title>Genomic Encyclopedia of Type Strains, Phase IV (KMG-IV): sequencing the most valuable type-strain genomes for metagenomic binning, comparative biology and taxonomic classification.</title>
        <authorList>
            <person name="Goeker M."/>
        </authorList>
    </citation>
    <scope>NUCLEOTIDE SEQUENCE</scope>
    <source>
        <strain evidence="3">DSM 26232</strain>
    </source>
</reference>
<protein>
    <submittedName>
        <fullName evidence="3">Putative ATP-grasp superfamily ATP-dependent carboligase</fullName>
    </submittedName>
</protein>
<dbReference type="InterPro" id="IPR011761">
    <property type="entry name" value="ATP-grasp"/>
</dbReference>
<organism evidence="3 4">
    <name type="scientific">Halolamina salifodinae</name>
    <dbReference type="NCBI Taxonomy" id="1202767"/>
    <lineage>
        <taxon>Archaea</taxon>
        <taxon>Methanobacteriati</taxon>
        <taxon>Methanobacteriota</taxon>
        <taxon>Stenosarchaea group</taxon>
        <taxon>Halobacteria</taxon>
        <taxon>Halobacteriales</taxon>
        <taxon>Haloferacaceae</taxon>
    </lineage>
</organism>
<keyword evidence="4" id="KW-1185">Reference proteome</keyword>
<dbReference type="GO" id="GO:0005524">
    <property type="term" value="F:ATP binding"/>
    <property type="evidence" value="ECO:0007669"/>
    <property type="project" value="UniProtKB-UniRule"/>
</dbReference>
<evidence type="ECO:0000256" key="1">
    <source>
        <dbReference type="PROSITE-ProRule" id="PRU00409"/>
    </source>
</evidence>
<dbReference type="PROSITE" id="PS50975">
    <property type="entry name" value="ATP_GRASP"/>
    <property type="match status" value="1"/>
</dbReference>
<comment type="caution">
    <text evidence="3">The sequence shown here is derived from an EMBL/GenBank/DDBJ whole genome shotgun (WGS) entry which is preliminary data.</text>
</comment>
<gene>
    <name evidence="3" type="ORF">J2753_002665</name>
</gene>
<dbReference type="EMBL" id="JAGGLC010000006">
    <property type="protein sequence ID" value="MBP1988153.1"/>
    <property type="molecule type" value="Genomic_DNA"/>
</dbReference>
<dbReference type="GO" id="GO:0046872">
    <property type="term" value="F:metal ion binding"/>
    <property type="evidence" value="ECO:0007669"/>
    <property type="project" value="InterPro"/>
</dbReference>
<dbReference type="OrthoDB" id="11959at2157"/>
<keyword evidence="1" id="KW-0547">Nucleotide-binding</keyword>
<proteinExistence type="predicted"/>
<dbReference type="SUPFAM" id="SSF56059">
    <property type="entry name" value="Glutathione synthetase ATP-binding domain-like"/>
    <property type="match status" value="1"/>
</dbReference>
<dbReference type="InterPro" id="IPR013815">
    <property type="entry name" value="ATP_grasp_subdomain_1"/>
</dbReference>
<evidence type="ECO:0000313" key="4">
    <source>
        <dbReference type="Proteomes" id="UP000823736"/>
    </source>
</evidence>
<name>A0A8T4H1C7_9EURY</name>
<dbReference type="AlphaFoldDB" id="A0A8T4H1C7"/>
<accession>A0A8T4H1C7</accession>
<sequence length="406" mass="43583">MAEQFLDTDALVDAVADAEFDRTPAVVANAHITGLSVARALDAHGVPVIAIDQVGDGVAPHSDAIDFAGRVRYPLDDPQGFAEDLAAIADAAGEVVAFGCMDEWVHGFADAGVENVTLPWGNHVSVLDKSRLYKRAEELGVPYPETYFPSETDPDAAAEELGFPLVVKPARKREGEEAIGSNVVEVVNGEELHDVLDAAAAAGVEVMLQEKVNIATGKDRSLASYVPEAGDPIAVVGNAAVRFPLEFGTSCLVETVDAPEIEARALSVIEDAGYYGISESEFVYDADREEYVLLDINTRPWKWVSLPVSVGADLPYAAYADATGEAFKAGEIGDGRWVYLRDYLTLLAGEETFWDVLDTGDWASLVSGAFETEGTLTTGVYRPSDPVPTAQLIDTEFTDRDYYCSC</sequence>
<dbReference type="Gene3D" id="3.30.1490.20">
    <property type="entry name" value="ATP-grasp fold, A domain"/>
    <property type="match status" value="1"/>
</dbReference>
<evidence type="ECO:0000313" key="3">
    <source>
        <dbReference type="EMBL" id="MBP1988153.1"/>
    </source>
</evidence>
<dbReference type="Gene3D" id="3.30.470.20">
    <property type="entry name" value="ATP-grasp fold, B domain"/>
    <property type="match status" value="1"/>
</dbReference>
<evidence type="ECO:0000259" key="2">
    <source>
        <dbReference type="PROSITE" id="PS50975"/>
    </source>
</evidence>